<dbReference type="KEGG" id="llu:AKJ09_00124"/>
<feature type="chain" id="PRO_5005465553" description="Transporter" evidence="2">
    <location>
        <begin position="32"/>
        <end position="333"/>
    </location>
</feature>
<sequence>MALARQLAFTTVAVFVSVLAPCFLPTPPTAAAEPSPSSGASGSKAAPAVPPGKVAESPRFLEEAYDIETPRLPAPMSLPEVSHPDAFAGITWITGLAVPNASSLPTRAIGLLRATGELHFGSARRVYVGLTYPMAAGMPVEGDTSSKVIGGNIEGHIRATFPQPTWLAAGLVLGVVAPTATFDRNGPAQSAANAAISLEPTDAIYFAPGTVALRPAFDVRVLRDRFLAQARQGLDVVLDVQGVRVAQTNARIVLHFGVLARKDLEASVEASQLYLFGSDVPDKRRSFITIGPNIRYSTRVVDLGAGFVTNLFSAYAPTIDQVWGLRLSVLGHF</sequence>
<evidence type="ECO:0000313" key="3">
    <source>
        <dbReference type="EMBL" id="AKU93460.1"/>
    </source>
</evidence>
<organism evidence="3 4">
    <name type="scientific">Labilithrix luteola</name>
    <dbReference type="NCBI Taxonomy" id="1391654"/>
    <lineage>
        <taxon>Bacteria</taxon>
        <taxon>Pseudomonadati</taxon>
        <taxon>Myxococcota</taxon>
        <taxon>Polyangia</taxon>
        <taxon>Polyangiales</taxon>
        <taxon>Labilitrichaceae</taxon>
        <taxon>Labilithrix</taxon>
    </lineage>
</organism>
<proteinExistence type="predicted"/>
<feature type="region of interest" description="Disordered" evidence="1">
    <location>
        <begin position="29"/>
        <end position="54"/>
    </location>
</feature>
<protein>
    <recommendedName>
        <fullName evidence="5">Transporter</fullName>
    </recommendedName>
</protein>
<keyword evidence="2" id="KW-0732">Signal</keyword>
<evidence type="ECO:0000313" key="4">
    <source>
        <dbReference type="Proteomes" id="UP000064967"/>
    </source>
</evidence>
<dbReference type="STRING" id="1391654.AKJ09_00124"/>
<gene>
    <name evidence="3" type="ORF">AKJ09_00124</name>
</gene>
<dbReference type="EMBL" id="CP012333">
    <property type="protein sequence ID" value="AKU93460.1"/>
    <property type="molecule type" value="Genomic_DNA"/>
</dbReference>
<evidence type="ECO:0000256" key="2">
    <source>
        <dbReference type="SAM" id="SignalP"/>
    </source>
</evidence>
<name>A0A0K1PIW2_9BACT</name>
<dbReference type="RefSeq" id="WP_146645053.1">
    <property type="nucleotide sequence ID" value="NZ_CP012333.1"/>
</dbReference>
<dbReference type="AlphaFoldDB" id="A0A0K1PIW2"/>
<accession>A0A0K1PIW2</accession>
<evidence type="ECO:0000256" key="1">
    <source>
        <dbReference type="SAM" id="MobiDB-lite"/>
    </source>
</evidence>
<reference evidence="3 4" key="1">
    <citation type="submission" date="2015-08" db="EMBL/GenBank/DDBJ databases">
        <authorList>
            <person name="Babu N.S."/>
            <person name="Beckwith C.J."/>
            <person name="Beseler K.G."/>
            <person name="Brison A."/>
            <person name="Carone J.V."/>
            <person name="Caskin T.P."/>
            <person name="Diamond M."/>
            <person name="Durham M.E."/>
            <person name="Foxe J.M."/>
            <person name="Go M."/>
            <person name="Henderson B.A."/>
            <person name="Jones I.B."/>
            <person name="McGettigan J.A."/>
            <person name="Micheletti S.J."/>
            <person name="Nasrallah M.E."/>
            <person name="Ortiz D."/>
            <person name="Piller C.R."/>
            <person name="Privatt S.R."/>
            <person name="Schneider S.L."/>
            <person name="Sharp S."/>
            <person name="Smith T.C."/>
            <person name="Stanton J.D."/>
            <person name="Ullery H.E."/>
            <person name="Wilson R.J."/>
            <person name="Serrano M.G."/>
            <person name="Buck G."/>
            <person name="Lee V."/>
            <person name="Wang Y."/>
            <person name="Carvalho R."/>
            <person name="Voegtly L."/>
            <person name="Shi R."/>
            <person name="Duckworth R."/>
            <person name="Johnson A."/>
            <person name="Loviza R."/>
            <person name="Walstead R."/>
            <person name="Shah Z."/>
            <person name="Kiflezghi M."/>
            <person name="Wade K."/>
            <person name="Ball S.L."/>
            <person name="Bradley K.W."/>
            <person name="Asai D.J."/>
            <person name="Bowman C.A."/>
            <person name="Russell D.A."/>
            <person name="Pope W.H."/>
            <person name="Jacobs-Sera D."/>
            <person name="Hendrix R.W."/>
            <person name="Hatfull G.F."/>
        </authorList>
    </citation>
    <scope>NUCLEOTIDE SEQUENCE [LARGE SCALE GENOMIC DNA]</scope>
    <source>
        <strain evidence="3 4">DSM 27648</strain>
    </source>
</reference>
<evidence type="ECO:0008006" key="5">
    <source>
        <dbReference type="Google" id="ProtNLM"/>
    </source>
</evidence>
<feature type="signal peptide" evidence="2">
    <location>
        <begin position="1"/>
        <end position="31"/>
    </location>
</feature>
<dbReference type="OrthoDB" id="5496316at2"/>
<keyword evidence="4" id="KW-1185">Reference proteome</keyword>
<dbReference type="Proteomes" id="UP000064967">
    <property type="component" value="Chromosome"/>
</dbReference>